<feature type="domain" description="NADP-dependent oxidoreductase" evidence="2">
    <location>
        <begin position="15"/>
        <end position="313"/>
    </location>
</feature>
<dbReference type="Gene3D" id="3.20.20.100">
    <property type="entry name" value="NADP-dependent oxidoreductase domain"/>
    <property type="match status" value="1"/>
</dbReference>
<evidence type="ECO:0000313" key="4">
    <source>
        <dbReference type="Proteomes" id="UP000823935"/>
    </source>
</evidence>
<dbReference type="PANTHER" id="PTHR43364:SF4">
    <property type="entry name" value="NAD(P)-LINKED OXIDOREDUCTASE SUPERFAMILY PROTEIN"/>
    <property type="match status" value="1"/>
</dbReference>
<proteinExistence type="predicted"/>
<accession>A0A9D1EUM6</accession>
<dbReference type="InterPro" id="IPR036812">
    <property type="entry name" value="NAD(P)_OxRdtase_dom_sf"/>
</dbReference>
<reference evidence="3" key="1">
    <citation type="submission" date="2020-10" db="EMBL/GenBank/DDBJ databases">
        <authorList>
            <person name="Gilroy R."/>
        </authorList>
    </citation>
    <scope>NUCLEOTIDE SEQUENCE</scope>
    <source>
        <strain evidence="3">CHK190-19873</strain>
    </source>
</reference>
<comment type="caution">
    <text evidence="3">The sequence shown here is derived from an EMBL/GenBank/DDBJ whole genome shotgun (WGS) entry which is preliminary data.</text>
</comment>
<organism evidence="3 4">
    <name type="scientific">Candidatus Limivivens intestinipullorum</name>
    <dbReference type="NCBI Taxonomy" id="2840858"/>
    <lineage>
        <taxon>Bacteria</taxon>
        <taxon>Bacillati</taxon>
        <taxon>Bacillota</taxon>
        <taxon>Clostridia</taxon>
        <taxon>Lachnospirales</taxon>
        <taxon>Lachnospiraceae</taxon>
        <taxon>Lachnospiraceae incertae sedis</taxon>
        <taxon>Candidatus Limivivens</taxon>
    </lineage>
</organism>
<evidence type="ECO:0000313" key="3">
    <source>
        <dbReference type="EMBL" id="HIS31971.1"/>
    </source>
</evidence>
<name>A0A9D1EUM6_9FIRM</name>
<dbReference type="SUPFAM" id="SSF51430">
    <property type="entry name" value="NAD(P)-linked oxidoreductase"/>
    <property type="match status" value="1"/>
</dbReference>
<sequence>MEKIAFNGTELRVSELGLGTVKYGTDCPHEAAFEQMDVFLDAGGNFIDTALVYGDWGPEPGSSEKTIGAWMRERGTRSRVVLATKGCHPRLDRPEVSRVSPACVHEDVESSLRNLGTDYIDLYFLHRDNPQIPVGELLESLEEEVKKGNIRYYGCSNWSLDRVKEAREYAAARDLKGFSCNQLMYTLAKVKPETLGDLMLLDEPFFRFHEESGMNFTAYMCQAGGYFEKRLAGRPVSEDKAARYASKGNDQILEKLREFCGLGYACNDFMLHYVRMAPFPAIPLGGFRTRKQLLEAIRGIERRIPESFMKELMAL</sequence>
<evidence type="ECO:0000256" key="1">
    <source>
        <dbReference type="ARBA" id="ARBA00023002"/>
    </source>
</evidence>
<dbReference type="PANTHER" id="PTHR43364">
    <property type="entry name" value="NADH-SPECIFIC METHYLGLYOXAL REDUCTASE-RELATED"/>
    <property type="match status" value="1"/>
</dbReference>
<protein>
    <submittedName>
        <fullName evidence="3">Aldo/keto reductase</fullName>
    </submittedName>
</protein>
<gene>
    <name evidence="3" type="ORF">IAB44_10555</name>
</gene>
<dbReference type="InterPro" id="IPR050523">
    <property type="entry name" value="AKR_Detox_Biosynth"/>
</dbReference>
<dbReference type="CDD" id="cd19082">
    <property type="entry name" value="AKR_AKR10A1_2"/>
    <property type="match status" value="1"/>
</dbReference>
<dbReference type="GO" id="GO:0005829">
    <property type="term" value="C:cytosol"/>
    <property type="evidence" value="ECO:0007669"/>
    <property type="project" value="TreeGrafter"/>
</dbReference>
<dbReference type="Pfam" id="PF00248">
    <property type="entry name" value="Aldo_ket_red"/>
    <property type="match status" value="1"/>
</dbReference>
<dbReference type="Proteomes" id="UP000823935">
    <property type="component" value="Unassembled WGS sequence"/>
</dbReference>
<reference evidence="3" key="2">
    <citation type="journal article" date="2021" name="PeerJ">
        <title>Extensive microbial diversity within the chicken gut microbiome revealed by metagenomics and culture.</title>
        <authorList>
            <person name="Gilroy R."/>
            <person name="Ravi A."/>
            <person name="Getino M."/>
            <person name="Pursley I."/>
            <person name="Horton D.L."/>
            <person name="Alikhan N.F."/>
            <person name="Baker D."/>
            <person name="Gharbi K."/>
            <person name="Hall N."/>
            <person name="Watson M."/>
            <person name="Adriaenssens E.M."/>
            <person name="Foster-Nyarko E."/>
            <person name="Jarju S."/>
            <person name="Secka A."/>
            <person name="Antonio M."/>
            <person name="Oren A."/>
            <person name="Chaudhuri R.R."/>
            <person name="La Ragione R."/>
            <person name="Hildebrand F."/>
            <person name="Pallen M.J."/>
        </authorList>
    </citation>
    <scope>NUCLEOTIDE SEQUENCE</scope>
    <source>
        <strain evidence="3">CHK190-19873</strain>
    </source>
</reference>
<dbReference type="EMBL" id="DVIQ01000063">
    <property type="protein sequence ID" value="HIS31971.1"/>
    <property type="molecule type" value="Genomic_DNA"/>
</dbReference>
<evidence type="ECO:0000259" key="2">
    <source>
        <dbReference type="Pfam" id="PF00248"/>
    </source>
</evidence>
<keyword evidence="1" id="KW-0560">Oxidoreductase</keyword>
<dbReference type="InterPro" id="IPR023210">
    <property type="entry name" value="NADP_OxRdtase_dom"/>
</dbReference>
<dbReference type="GO" id="GO:0016491">
    <property type="term" value="F:oxidoreductase activity"/>
    <property type="evidence" value="ECO:0007669"/>
    <property type="project" value="UniProtKB-KW"/>
</dbReference>
<dbReference type="AlphaFoldDB" id="A0A9D1EUM6"/>